<protein>
    <submittedName>
        <fullName evidence="3">Uncharacterized protein</fullName>
    </submittedName>
</protein>
<dbReference type="AlphaFoldDB" id="A0A1B6F4X0"/>
<accession>A0A1B6F4X0</accession>
<reference evidence="3" key="1">
    <citation type="submission" date="2015-11" db="EMBL/GenBank/DDBJ databases">
        <title>De novo transcriptome assembly of four potential Pierce s Disease insect vectors from Arizona vineyards.</title>
        <authorList>
            <person name="Tassone E.E."/>
        </authorList>
    </citation>
    <scope>NUCLEOTIDE SEQUENCE</scope>
</reference>
<feature type="non-terminal residue" evidence="3">
    <location>
        <position position="1"/>
    </location>
</feature>
<keyword evidence="2" id="KW-0472">Membrane</keyword>
<gene>
    <name evidence="3" type="ORF">g.14790</name>
</gene>
<feature type="compositionally biased region" description="Polar residues" evidence="1">
    <location>
        <begin position="209"/>
        <end position="234"/>
    </location>
</feature>
<evidence type="ECO:0000256" key="1">
    <source>
        <dbReference type="SAM" id="MobiDB-lite"/>
    </source>
</evidence>
<feature type="transmembrane region" description="Helical" evidence="2">
    <location>
        <begin position="70"/>
        <end position="89"/>
    </location>
</feature>
<feature type="compositionally biased region" description="Polar residues" evidence="1">
    <location>
        <begin position="40"/>
        <end position="49"/>
    </location>
</feature>
<feature type="region of interest" description="Disordered" evidence="1">
    <location>
        <begin position="200"/>
        <end position="263"/>
    </location>
</feature>
<organism evidence="3">
    <name type="scientific">Cuerna arida</name>
    <dbReference type="NCBI Taxonomy" id="1464854"/>
    <lineage>
        <taxon>Eukaryota</taxon>
        <taxon>Metazoa</taxon>
        <taxon>Ecdysozoa</taxon>
        <taxon>Arthropoda</taxon>
        <taxon>Hexapoda</taxon>
        <taxon>Insecta</taxon>
        <taxon>Pterygota</taxon>
        <taxon>Neoptera</taxon>
        <taxon>Paraneoptera</taxon>
        <taxon>Hemiptera</taxon>
        <taxon>Auchenorrhyncha</taxon>
        <taxon>Membracoidea</taxon>
        <taxon>Cicadellidae</taxon>
        <taxon>Cicadellinae</taxon>
        <taxon>Proconiini</taxon>
        <taxon>Cuerna</taxon>
    </lineage>
</organism>
<feature type="non-terminal residue" evidence="3">
    <location>
        <position position="263"/>
    </location>
</feature>
<feature type="compositionally biased region" description="Basic and acidic residues" evidence="1">
    <location>
        <begin position="235"/>
        <end position="252"/>
    </location>
</feature>
<feature type="compositionally biased region" description="Basic residues" evidence="1">
    <location>
        <begin position="1"/>
        <end position="14"/>
    </location>
</feature>
<keyword evidence="2" id="KW-0812">Transmembrane</keyword>
<keyword evidence="2" id="KW-1133">Transmembrane helix</keyword>
<evidence type="ECO:0000256" key="2">
    <source>
        <dbReference type="SAM" id="Phobius"/>
    </source>
</evidence>
<feature type="region of interest" description="Disordered" evidence="1">
    <location>
        <begin position="1"/>
        <end position="49"/>
    </location>
</feature>
<evidence type="ECO:0000313" key="3">
    <source>
        <dbReference type="EMBL" id="JAS45224.1"/>
    </source>
</evidence>
<dbReference type="EMBL" id="GECZ01024545">
    <property type="protein sequence ID" value="JAS45224.1"/>
    <property type="molecule type" value="Transcribed_RNA"/>
</dbReference>
<sequence length="263" mass="29859">RRRHHRKRKKNLKFQHRESYEALESTSINDDTTSEPDETAVNTNEEYTTSPEIPETANQAIHDRFTLRTLLFSLSVVVYYIRFIISPIIHSLKTAQNKNSESSLTCQSQDPQSFVMSDKTNTKTESALTSNFGYETYQQSVPFDTPGDQQSVNPQTSNALCNMFTEKQDILQSMTSTNSDSQKCVTSKTRDVLQNVMDKKHDTEHSDTYETPNNEQSVAHQSVTSVISDAQHNVTSEKKDTQKNVPPEKQDTYQDMASKTADA</sequence>
<proteinExistence type="predicted"/>
<name>A0A1B6F4X0_9HEMI</name>